<accession>A0A4Y2A7A0</accession>
<dbReference type="InterPro" id="IPR000477">
    <property type="entry name" value="RT_dom"/>
</dbReference>
<sequence>MFWNLIANEILAEIFPPDVHLQAFADDFVFHIYSRIREGLKILAQQALDIFKTLTDKNELQISTSKSEYMLIGRLLRGPTIKWGTESIKRSLTIKYLGIILDEKLNWAAHIKHQGNKAVLTYQRLARIAGATWGLKQEHQRIDILYSTVAEDGSPLCCSLGAEPHIQSEEITPDDPKEVYVIHHRSLSYSTNSCPAVYNWNVTSLRKG</sequence>
<name>A0A4Y2A7A0_ARAVE</name>
<proteinExistence type="predicted"/>
<feature type="domain" description="Reverse transcriptase" evidence="1">
    <location>
        <begin position="3"/>
        <end position="101"/>
    </location>
</feature>
<dbReference type="Proteomes" id="UP000499080">
    <property type="component" value="Unassembled WGS sequence"/>
</dbReference>
<dbReference type="EMBL" id="BGPR01000006">
    <property type="protein sequence ID" value="GBL74794.1"/>
    <property type="molecule type" value="Genomic_DNA"/>
</dbReference>
<keyword evidence="3" id="KW-1185">Reference proteome</keyword>
<protein>
    <recommendedName>
        <fullName evidence="1">Reverse transcriptase domain-containing protein</fullName>
    </recommendedName>
</protein>
<reference evidence="2 3" key="1">
    <citation type="journal article" date="2019" name="Sci. Rep.">
        <title>Orb-weaving spider Araneus ventricosus genome elucidates the spidroin gene catalogue.</title>
        <authorList>
            <person name="Kono N."/>
            <person name="Nakamura H."/>
            <person name="Ohtoshi R."/>
            <person name="Moran D.A.P."/>
            <person name="Shinohara A."/>
            <person name="Yoshida Y."/>
            <person name="Fujiwara M."/>
            <person name="Mori M."/>
            <person name="Tomita M."/>
            <person name="Arakawa K."/>
        </authorList>
    </citation>
    <scope>NUCLEOTIDE SEQUENCE [LARGE SCALE GENOMIC DNA]</scope>
</reference>
<dbReference type="OrthoDB" id="4368687at2759"/>
<evidence type="ECO:0000313" key="3">
    <source>
        <dbReference type="Proteomes" id="UP000499080"/>
    </source>
</evidence>
<comment type="caution">
    <text evidence="2">The sequence shown here is derived from an EMBL/GenBank/DDBJ whole genome shotgun (WGS) entry which is preliminary data.</text>
</comment>
<dbReference type="Pfam" id="PF00078">
    <property type="entry name" value="RVT_1"/>
    <property type="match status" value="1"/>
</dbReference>
<organism evidence="2 3">
    <name type="scientific">Araneus ventricosus</name>
    <name type="common">Orbweaver spider</name>
    <name type="synonym">Epeira ventricosa</name>
    <dbReference type="NCBI Taxonomy" id="182803"/>
    <lineage>
        <taxon>Eukaryota</taxon>
        <taxon>Metazoa</taxon>
        <taxon>Ecdysozoa</taxon>
        <taxon>Arthropoda</taxon>
        <taxon>Chelicerata</taxon>
        <taxon>Arachnida</taxon>
        <taxon>Araneae</taxon>
        <taxon>Araneomorphae</taxon>
        <taxon>Entelegynae</taxon>
        <taxon>Araneoidea</taxon>
        <taxon>Araneidae</taxon>
        <taxon>Araneus</taxon>
    </lineage>
</organism>
<evidence type="ECO:0000259" key="1">
    <source>
        <dbReference type="Pfam" id="PF00078"/>
    </source>
</evidence>
<dbReference type="AlphaFoldDB" id="A0A4Y2A7A0"/>
<evidence type="ECO:0000313" key="2">
    <source>
        <dbReference type="EMBL" id="GBL74794.1"/>
    </source>
</evidence>
<gene>
    <name evidence="2" type="ORF">AVEN_243650_1</name>
</gene>